<feature type="domain" description="Protein kinase" evidence="7">
    <location>
        <begin position="105"/>
        <end position="376"/>
    </location>
</feature>
<gene>
    <name evidence="8" type="ORF">Scinn_52080</name>
</gene>
<dbReference type="PANTHER" id="PTHR43289:SF34">
    <property type="entry name" value="SERINE_THREONINE-PROTEIN KINASE YBDM-RELATED"/>
    <property type="match status" value="1"/>
</dbReference>
<dbReference type="SUPFAM" id="SSF56112">
    <property type="entry name" value="Protein kinase-like (PK-like)"/>
    <property type="match status" value="1"/>
</dbReference>
<organism evidence="8 9">
    <name type="scientific">Streptomyces virginiae</name>
    <name type="common">Streptomyces cinnamonensis</name>
    <dbReference type="NCBI Taxonomy" id="1961"/>
    <lineage>
        <taxon>Bacteria</taxon>
        <taxon>Bacillati</taxon>
        <taxon>Actinomycetota</taxon>
        <taxon>Actinomycetes</taxon>
        <taxon>Kitasatosporales</taxon>
        <taxon>Streptomycetaceae</taxon>
        <taxon>Streptomyces</taxon>
    </lineage>
</organism>
<evidence type="ECO:0000256" key="2">
    <source>
        <dbReference type="ARBA" id="ARBA00022741"/>
    </source>
</evidence>
<dbReference type="Pfam" id="PF00069">
    <property type="entry name" value="Pkinase"/>
    <property type="match status" value="1"/>
</dbReference>
<feature type="region of interest" description="Disordered" evidence="6">
    <location>
        <begin position="454"/>
        <end position="506"/>
    </location>
</feature>
<dbReference type="EMBL" id="BNDV01000012">
    <property type="protein sequence ID" value="GHI15745.1"/>
    <property type="molecule type" value="Genomic_DNA"/>
</dbReference>
<keyword evidence="4 5" id="KW-0067">ATP-binding</keyword>
<proteinExistence type="predicted"/>
<feature type="binding site" evidence="5">
    <location>
        <position position="133"/>
    </location>
    <ligand>
        <name>ATP</name>
        <dbReference type="ChEBI" id="CHEBI:30616"/>
    </ligand>
</feature>
<protein>
    <recommendedName>
        <fullName evidence="7">Protein kinase domain-containing protein</fullName>
    </recommendedName>
</protein>
<dbReference type="InterPro" id="IPR011009">
    <property type="entry name" value="Kinase-like_dom_sf"/>
</dbReference>
<dbReference type="InterPro" id="IPR017441">
    <property type="entry name" value="Protein_kinase_ATP_BS"/>
</dbReference>
<feature type="compositionally biased region" description="Pro residues" evidence="6">
    <location>
        <begin position="404"/>
        <end position="425"/>
    </location>
</feature>
<name>A0ABQ3NSJ0_STRVG</name>
<dbReference type="PROSITE" id="PS00108">
    <property type="entry name" value="PROTEIN_KINASE_ST"/>
    <property type="match status" value="1"/>
</dbReference>
<evidence type="ECO:0000256" key="3">
    <source>
        <dbReference type="ARBA" id="ARBA00022777"/>
    </source>
</evidence>
<dbReference type="Proteomes" id="UP000660554">
    <property type="component" value="Unassembled WGS sequence"/>
</dbReference>
<evidence type="ECO:0000259" key="7">
    <source>
        <dbReference type="PROSITE" id="PS50011"/>
    </source>
</evidence>
<keyword evidence="1" id="KW-0808">Transferase</keyword>
<feature type="compositionally biased region" description="Low complexity" evidence="6">
    <location>
        <begin position="464"/>
        <end position="495"/>
    </location>
</feature>
<sequence>MIRLIRAIRPVRAIRPIRAIPLRWARSGRAGSPAGRGPDGRLAVRARTRSSELLAQGFEPLRGPPEATGGGPRPSFPAELFGQQGEDHPAMEQLHPHDPHRIGPYRLLSRLGAGGMGQVYLARSDRGRTVAVKLVHPGLAAREEFRIRFRQEVAAARRVGGEWTAPVLDADTEAPTPWFATGYVAGPSLRRVVAHDFGPLPDRSVRILAAGLAHALQDIHRAGIVHRDLKPSNVLITLDGPRVIDFGIARTPTGHDVGLTRAGEVIGSPGFMAPEQIRGEPVTAACDVFCLGAVLAYAATGRLPFGDAEQPGGLAALLLRSTEAEPDLAGVPAGLLDLVRDCLHRDPGARPGPAEVLARVGADDTVADGRALEPWLPSPLVARLGRHAVELLDREDAGPDRAMPAPPPLPPSYSAYPPPEPEPPARPWTASTALLLAVAAVVAVLSAGTVYAVMSGADDPRPPVTTSRTPVTAGPGPASASGSASASASASAMGSVPSQAPAPAADGLPEAYTGTWQAVRGSQIWRLTLAPGRVGEQVMSLSVQDPGFACAWTAPLVGAPDPVELDASTVTSGAPPTCTPGGRSLLRLLPDGVLRRELAGSDSPPIDYRRQ</sequence>
<dbReference type="InterPro" id="IPR008271">
    <property type="entry name" value="Ser/Thr_kinase_AS"/>
</dbReference>
<dbReference type="SMART" id="SM00220">
    <property type="entry name" value="S_TKc"/>
    <property type="match status" value="1"/>
</dbReference>
<dbReference type="Gene3D" id="3.30.200.20">
    <property type="entry name" value="Phosphorylase Kinase, domain 1"/>
    <property type="match status" value="1"/>
</dbReference>
<evidence type="ECO:0000256" key="5">
    <source>
        <dbReference type="PROSITE-ProRule" id="PRU10141"/>
    </source>
</evidence>
<dbReference type="PROSITE" id="PS50011">
    <property type="entry name" value="PROTEIN_KINASE_DOM"/>
    <property type="match status" value="1"/>
</dbReference>
<keyword evidence="9" id="KW-1185">Reference proteome</keyword>
<keyword evidence="2 5" id="KW-0547">Nucleotide-binding</keyword>
<dbReference type="InterPro" id="IPR000719">
    <property type="entry name" value="Prot_kinase_dom"/>
</dbReference>
<dbReference type="Gene3D" id="1.10.510.10">
    <property type="entry name" value="Transferase(Phosphotransferase) domain 1"/>
    <property type="match status" value="1"/>
</dbReference>
<keyword evidence="3" id="KW-0418">Kinase</keyword>
<comment type="caution">
    <text evidence="8">The sequence shown here is derived from an EMBL/GenBank/DDBJ whole genome shotgun (WGS) entry which is preliminary data.</text>
</comment>
<dbReference type="PROSITE" id="PS00107">
    <property type="entry name" value="PROTEIN_KINASE_ATP"/>
    <property type="match status" value="1"/>
</dbReference>
<evidence type="ECO:0000256" key="4">
    <source>
        <dbReference type="ARBA" id="ARBA00022840"/>
    </source>
</evidence>
<evidence type="ECO:0000313" key="9">
    <source>
        <dbReference type="Proteomes" id="UP000660554"/>
    </source>
</evidence>
<dbReference type="PANTHER" id="PTHR43289">
    <property type="entry name" value="MITOGEN-ACTIVATED PROTEIN KINASE KINASE KINASE 20-RELATED"/>
    <property type="match status" value="1"/>
</dbReference>
<feature type="region of interest" description="Disordered" evidence="6">
    <location>
        <begin position="394"/>
        <end position="425"/>
    </location>
</feature>
<accession>A0ABQ3NSJ0</accession>
<evidence type="ECO:0000313" key="8">
    <source>
        <dbReference type="EMBL" id="GHI15745.1"/>
    </source>
</evidence>
<evidence type="ECO:0000256" key="6">
    <source>
        <dbReference type="SAM" id="MobiDB-lite"/>
    </source>
</evidence>
<feature type="region of interest" description="Disordered" evidence="6">
    <location>
        <begin position="53"/>
        <end position="83"/>
    </location>
</feature>
<evidence type="ECO:0000256" key="1">
    <source>
        <dbReference type="ARBA" id="ARBA00022679"/>
    </source>
</evidence>
<dbReference type="CDD" id="cd14014">
    <property type="entry name" value="STKc_PknB_like"/>
    <property type="match status" value="1"/>
</dbReference>
<reference evidence="9" key="1">
    <citation type="submission" date="2020-09" db="EMBL/GenBank/DDBJ databases">
        <title>Whole genome shotgun sequence of Streptomyces cinnamonensis NBRC 15873.</title>
        <authorList>
            <person name="Komaki H."/>
            <person name="Tamura T."/>
        </authorList>
    </citation>
    <scope>NUCLEOTIDE SEQUENCE [LARGE SCALE GENOMIC DNA]</scope>
    <source>
        <strain evidence="9">NBRC 15873</strain>
    </source>
</reference>